<dbReference type="EMBL" id="JBHTIS010002204">
    <property type="protein sequence ID" value="MFD1049481.1"/>
    <property type="molecule type" value="Genomic_DNA"/>
</dbReference>
<feature type="non-terminal residue" evidence="2">
    <location>
        <position position="63"/>
    </location>
</feature>
<reference evidence="3" key="1">
    <citation type="journal article" date="2019" name="Int. J. Syst. Evol. Microbiol.">
        <title>The Global Catalogue of Microorganisms (GCM) 10K type strain sequencing project: providing services to taxonomists for standard genome sequencing and annotation.</title>
        <authorList>
            <consortium name="The Broad Institute Genomics Platform"/>
            <consortium name="The Broad Institute Genome Sequencing Center for Infectious Disease"/>
            <person name="Wu L."/>
            <person name="Ma J."/>
        </authorList>
    </citation>
    <scope>NUCLEOTIDE SEQUENCE [LARGE SCALE GENOMIC DNA]</scope>
    <source>
        <strain evidence="3">JCM 31486</strain>
    </source>
</reference>
<evidence type="ECO:0000256" key="1">
    <source>
        <dbReference type="SAM" id="MobiDB-lite"/>
    </source>
</evidence>
<evidence type="ECO:0000313" key="3">
    <source>
        <dbReference type="Proteomes" id="UP001597045"/>
    </source>
</evidence>
<accession>A0ABW3MGL4</accession>
<protein>
    <recommendedName>
        <fullName evidence="4">Transcriptional regulator</fullName>
    </recommendedName>
</protein>
<organism evidence="2 3">
    <name type="scientific">Kibdelosporangium lantanae</name>
    <dbReference type="NCBI Taxonomy" id="1497396"/>
    <lineage>
        <taxon>Bacteria</taxon>
        <taxon>Bacillati</taxon>
        <taxon>Actinomycetota</taxon>
        <taxon>Actinomycetes</taxon>
        <taxon>Pseudonocardiales</taxon>
        <taxon>Pseudonocardiaceae</taxon>
        <taxon>Kibdelosporangium</taxon>
    </lineage>
</organism>
<dbReference type="InterPro" id="IPR010982">
    <property type="entry name" value="Lambda_DNA-bd_dom_sf"/>
</dbReference>
<proteinExistence type="predicted"/>
<keyword evidence="3" id="KW-1185">Reference proteome</keyword>
<sequence>MTVPNLNPARERHWVCAQRIRERRLALGLTQREVVARLEHRGNQTTNRGLSAMENGRGLDLGL</sequence>
<evidence type="ECO:0008006" key="4">
    <source>
        <dbReference type="Google" id="ProtNLM"/>
    </source>
</evidence>
<name>A0ABW3MGL4_9PSEU</name>
<feature type="region of interest" description="Disordered" evidence="1">
    <location>
        <begin position="43"/>
        <end position="63"/>
    </location>
</feature>
<evidence type="ECO:0000313" key="2">
    <source>
        <dbReference type="EMBL" id="MFD1049481.1"/>
    </source>
</evidence>
<dbReference type="Gene3D" id="1.10.260.40">
    <property type="entry name" value="lambda repressor-like DNA-binding domains"/>
    <property type="match status" value="1"/>
</dbReference>
<comment type="caution">
    <text evidence="2">The sequence shown here is derived from an EMBL/GenBank/DDBJ whole genome shotgun (WGS) entry which is preliminary data.</text>
</comment>
<gene>
    <name evidence="2" type="ORF">ACFQ1S_30075</name>
</gene>
<dbReference type="Proteomes" id="UP001597045">
    <property type="component" value="Unassembled WGS sequence"/>
</dbReference>